<dbReference type="Proteomes" id="UP000196536">
    <property type="component" value="Unassembled WGS sequence"/>
</dbReference>
<sequence>MTETAKSAIIDSDFFQSQYWQAATGLPDHIYAGQTLAIVEKIQNSSQASVVQDFGQQNLGLHVGDVAEAVQHRRIALLKHLQPFGAKRLQWLNQTHSTTAYIVDDRPVLTLLDGDGLVTQSKGVALMMMTADCLPIVVSNAQGTEIACLHAGWRGLANGIIESTLGKMQTQPAYAWIGAAISQPNFEVGAEVKAAFVDQNSDFEADFLARENGKYLADLYGIARKKLKALGIGSVTGGDRCSYAEDQYFYSYRRHAQTGRMATFIFISAKDDKLV</sequence>
<evidence type="ECO:0000256" key="2">
    <source>
        <dbReference type="ARBA" id="ARBA00007353"/>
    </source>
</evidence>
<dbReference type="GO" id="GO:0016787">
    <property type="term" value="F:hydrolase activity"/>
    <property type="evidence" value="ECO:0007669"/>
    <property type="project" value="UniProtKB-KW"/>
</dbReference>
<dbReference type="GO" id="GO:0017061">
    <property type="term" value="F:S-methyl-5-thioadenosine phosphorylase activity"/>
    <property type="evidence" value="ECO:0007669"/>
    <property type="project" value="UniProtKB-EC"/>
</dbReference>
<dbReference type="CDD" id="cd16833">
    <property type="entry name" value="YfiH"/>
    <property type="match status" value="1"/>
</dbReference>
<gene>
    <name evidence="11" type="ORF">CAP51_16060</name>
</gene>
<dbReference type="PANTHER" id="PTHR30616">
    <property type="entry name" value="UNCHARACTERIZED PROTEIN YFIH"/>
    <property type="match status" value="1"/>
</dbReference>
<keyword evidence="12" id="KW-1185">Reference proteome</keyword>
<evidence type="ECO:0000256" key="6">
    <source>
        <dbReference type="ARBA" id="ARBA00022833"/>
    </source>
</evidence>
<dbReference type="RefSeq" id="WP_087621772.1">
    <property type="nucleotide sequence ID" value="NZ_NEXX01000007.1"/>
</dbReference>
<dbReference type="InterPro" id="IPR003730">
    <property type="entry name" value="Cu_polyphenol_OxRdtase"/>
</dbReference>
<accession>A0A1Z9YU50</accession>
<evidence type="ECO:0000256" key="9">
    <source>
        <dbReference type="ARBA" id="ARBA00049893"/>
    </source>
</evidence>
<comment type="catalytic activity">
    <reaction evidence="9">
        <text>S-methyl-5'-thioadenosine + phosphate = 5-(methylsulfanyl)-alpha-D-ribose 1-phosphate + adenine</text>
        <dbReference type="Rhea" id="RHEA:11852"/>
        <dbReference type="ChEBI" id="CHEBI:16708"/>
        <dbReference type="ChEBI" id="CHEBI:17509"/>
        <dbReference type="ChEBI" id="CHEBI:43474"/>
        <dbReference type="ChEBI" id="CHEBI:58533"/>
        <dbReference type="EC" id="2.4.2.28"/>
    </reaction>
    <physiologicalReaction direction="left-to-right" evidence="9">
        <dbReference type="Rhea" id="RHEA:11853"/>
    </physiologicalReaction>
</comment>
<comment type="caution">
    <text evidence="11">The sequence shown here is derived from an EMBL/GenBank/DDBJ whole genome shotgun (WGS) entry which is preliminary data.</text>
</comment>
<evidence type="ECO:0000256" key="10">
    <source>
        <dbReference type="RuleBase" id="RU361274"/>
    </source>
</evidence>
<evidence type="ECO:0000313" key="12">
    <source>
        <dbReference type="Proteomes" id="UP000196536"/>
    </source>
</evidence>
<comment type="catalytic activity">
    <reaction evidence="7">
        <text>adenosine + H2O + H(+) = inosine + NH4(+)</text>
        <dbReference type="Rhea" id="RHEA:24408"/>
        <dbReference type="ChEBI" id="CHEBI:15377"/>
        <dbReference type="ChEBI" id="CHEBI:15378"/>
        <dbReference type="ChEBI" id="CHEBI:16335"/>
        <dbReference type="ChEBI" id="CHEBI:17596"/>
        <dbReference type="ChEBI" id="CHEBI:28938"/>
        <dbReference type="EC" id="3.5.4.4"/>
    </reaction>
    <physiologicalReaction direction="left-to-right" evidence="7">
        <dbReference type="Rhea" id="RHEA:24409"/>
    </physiologicalReaction>
</comment>
<protein>
    <recommendedName>
        <fullName evidence="10">Purine nucleoside phosphorylase</fullName>
    </recommendedName>
</protein>
<dbReference type="EMBL" id="NEXX01000007">
    <property type="protein sequence ID" value="OUY05740.1"/>
    <property type="molecule type" value="Genomic_DNA"/>
</dbReference>
<reference evidence="11 12" key="1">
    <citation type="submission" date="2017-05" db="EMBL/GenBank/DDBJ databases">
        <title>Acinetobacter populi ANC 5415 (= PBJ7), whole genome shotgun sequencing project.</title>
        <authorList>
            <person name="Nemec A."/>
            <person name="Radolfova-Krizova L."/>
        </authorList>
    </citation>
    <scope>NUCLEOTIDE SEQUENCE [LARGE SCALE GENOMIC DNA]</scope>
    <source>
        <strain evidence="11 12">PBJ7</strain>
    </source>
</reference>
<evidence type="ECO:0000256" key="5">
    <source>
        <dbReference type="ARBA" id="ARBA00022801"/>
    </source>
</evidence>
<keyword evidence="3" id="KW-0808">Transferase</keyword>
<dbReference type="SUPFAM" id="SSF64438">
    <property type="entry name" value="CNF1/YfiH-like putative cysteine hydrolases"/>
    <property type="match status" value="1"/>
</dbReference>
<evidence type="ECO:0000256" key="3">
    <source>
        <dbReference type="ARBA" id="ARBA00022679"/>
    </source>
</evidence>
<proteinExistence type="inferred from homology"/>
<comment type="catalytic activity">
    <reaction evidence="1">
        <text>inosine + phosphate = alpha-D-ribose 1-phosphate + hypoxanthine</text>
        <dbReference type="Rhea" id="RHEA:27646"/>
        <dbReference type="ChEBI" id="CHEBI:17368"/>
        <dbReference type="ChEBI" id="CHEBI:17596"/>
        <dbReference type="ChEBI" id="CHEBI:43474"/>
        <dbReference type="ChEBI" id="CHEBI:57720"/>
        <dbReference type="EC" id="2.4.2.1"/>
    </reaction>
    <physiologicalReaction direction="left-to-right" evidence="1">
        <dbReference type="Rhea" id="RHEA:27647"/>
    </physiologicalReaction>
</comment>
<evidence type="ECO:0000256" key="7">
    <source>
        <dbReference type="ARBA" id="ARBA00047989"/>
    </source>
</evidence>
<organism evidence="11 12">
    <name type="scientific">Acinetobacter populi</name>
    <dbReference type="NCBI Taxonomy" id="1582270"/>
    <lineage>
        <taxon>Bacteria</taxon>
        <taxon>Pseudomonadati</taxon>
        <taxon>Pseudomonadota</taxon>
        <taxon>Gammaproteobacteria</taxon>
        <taxon>Moraxellales</taxon>
        <taxon>Moraxellaceae</taxon>
        <taxon>Acinetobacter</taxon>
    </lineage>
</organism>
<dbReference type="InterPro" id="IPR038371">
    <property type="entry name" value="Cu_polyphenol_OxRdtase_sf"/>
</dbReference>
<keyword evidence="6" id="KW-0862">Zinc</keyword>
<dbReference type="Gene3D" id="3.60.140.10">
    <property type="entry name" value="CNF1/YfiH-like putative cysteine hydrolases"/>
    <property type="match status" value="1"/>
</dbReference>
<dbReference type="AlphaFoldDB" id="A0A1Z9YU50"/>
<dbReference type="InterPro" id="IPR011324">
    <property type="entry name" value="Cytotoxic_necrot_fac-like_cat"/>
</dbReference>
<dbReference type="Pfam" id="PF02578">
    <property type="entry name" value="Cu-oxidase_4"/>
    <property type="match status" value="1"/>
</dbReference>
<comment type="similarity">
    <text evidence="2 10">Belongs to the purine nucleoside phosphorylase YfiH/LACC1 family.</text>
</comment>
<dbReference type="GO" id="GO:0005507">
    <property type="term" value="F:copper ion binding"/>
    <property type="evidence" value="ECO:0007669"/>
    <property type="project" value="TreeGrafter"/>
</dbReference>
<evidence type="ECO:0000256" key="8">
    <source>
        <dbReference type="ARBA" id="ARBA00048968"/>
    </source>
</evidence>
<name>A0A1Z9YU50_9GAMM</name>
<dbReference type="NCBIfam" id="TIGR00726">
    <property type="entry name" value="peptidoglycan editing factor PgeF"/>
    <property type="match status" value="1"/>
</dbReference>
<evidence type="ECO:0000256" key="1">
    <source>
        <dbReference type="ARBA" id="ARBA00000553"/>
    </source>
</evidence>
<evidence type="ECO:0000313" key="11">
    <source>
        <dbReference type="EMBL" id="OUY05740.1"/>
    </source>
</evidence>
<keyword evidence="4" id="KW-0479">Metal-binding</keyword>
<comment type="catalytic activity">
    <reaction evidence="8">
        <text>adenosine + phosphate = alpha-D-ribose 1-phosphate + adenine</text>
        <dbReference type="Rhea" id="RHEA:27642"/>
        <dbReference type="ChEBI" id="CHEBI:16335"/>
        <dbReference type="ChEBI" id="CHEBI:16708"/>
        <dbReference type="ChEBI" id="CHEBI:43474"/>
        <dbReference type="ChEBI" id="CHEBI:57720"/>
        <dbReference type="EC" id="2.4.2.1"/>
    </reaction>
    <physiologicalReaction direction="left-to-right" evidence="8">
        <dbReference type="Rhea" id="RHEA:27643"/>
    </physiologicalReaction>
</comment>
<evidence type="ECO:0000256" key="4">
    <source>
        <dbReference type="ARBA" id="ARBA00022723"/>
    </source>
</evidence>
<keyword evidence="5" id="KW-0378">Hydrolase</keyword>
<dbReference type="PANTHER" id="PTHR30616:SF2">
    <property type="entry name" value="PURINE NUCLEOSIDE PHOSPHORYLASE LACC1"/>
    <property type="match status" value="1"/>
</dbReference>
<dbReference type="OrthoDB" id="4279at2"/>